<dbReference type="AlphaFoldDB" id="A0A853H6J7"/>
<evidence type="ECO:0000313" key="3">
    <source>
        <dbReference type="EMBL" id="NYT86765.1"/>
    </source>
</evidence>
<feature type="compositionally biased region" description="Low complexity" evidence="1">
    <location>
        <begin position="132"/>
        <end position="162"/>
    </location>
</feature>
<keyword evidence="4" id="KW-1185">Reference proteome</keyword>
<proteinExistence type="predicted"/>
<accession>A0A853H6J7</accession>
<reference evidence="3 4" key="1">
    <citation type="submission" date="2020-07" db="EMBL/GenBank/DDBJ databases">
        <title>Taxonomic revisions and descriptions of new bacterial species based on genomic comparisons in the high-G+C-content subgroup of the family Alcaligenaceae.</title>
        <authorList>
            <person name="Szabo A."/>
            <person name="Felfoldi T."/>
        </authorList>
    </citation>
    <scope>NUCLEOTIDE SEQUENCE [LARGE SCALE GENOMIC DNA]</scope>
    <source>
        <strain evidence="3 4">DSM 25667</strain>
    </source>
</reference>
<feature type="signal peptide" evidence="2">
    <location>
        <begin position="1"/>
        <end position="30"/>
    </location>
</feature>
<dbReference type="EMBL" id="JACCEV010000004">
    <property type="protein sequence ID" value="NYT86765.1"/>
    <property type="molecule type" value="Genomic_DNA"/>
</dbReference>
<sequence length="172" mass="17798">MMHTRSTILSRQLLAACALGACLATPAVFAASSTPADIESRYKLDVQRCNSGQTNQDKATCLQEAGAARAEAKRKRLLNSSPSYDKNQTQRCNGLPAGEREDCLLQMSGQNTATQSTTTQGSVGGGGILRETTITMPGSPTTSPSPTAPATTTMPAIPAPGTNVTPMPGSAQ</sequence>
<dbReference type="OrthoDB" id="8780961at2"/>
<feature type="region of interest" description="Disordered" evidence="1">
    <location>
        <begin position="72"/>
        <end position="96"/>
    </location>
</feature>
<gene>
    <name evidence="3" type="ORF">H0A62_14230</name>
</gene>
<feature type="compositionally biased region" description="Polar residues" evidence="1">
    <location>
        <begin position="78"/>
        <end position="92"/>
    </location>
</feature>
<dbReference type="RefSeq" id="WP_130039903.1">
    <property type="nucleotide sequence ID" value="NZ_JACCEV010000004.1"/>
</dbReference>
<evidence type="ECO:0000313" key="4">
    <source>
        <dbReference type="Proteomes" id="UP000554144"/>
    </source>
</evidence>
<protein>
    <submittedName>
        <fullName evidence="3">Uncharacterized protein</fullName>
    </submittedName>
</protein>
<evidence type="ECO:0000256" key="2">
    <source>
        <dbReference type="SAM" id="SignalP"/>
    </source>
</evidence>
<dbReference type="PROSITE" id="PS51257">
    <property type="entry name" value="PROKAR_LIPOPROTEIN"/>
    <property type="match status" value="1"/>
</dbReference>
<name>A0A853H6J7_9BURK</name>
<comment type="caution">
    <text evidence="3">The sequence shown here is derived from an EMBL/GenBank/DDBJ whole genome shotgun (WGS) entry which is preliminary data.</text>
</comment>
<keyword evidence="2" id="KW-0732">Signal</keyword>
<dbReference type="Proteomes" id="UP000554144">
    <property type="component" value="Unassembled WGS sequence"/>
</dbReference>
<feature type="chain" id="PRO_5032774414" evidence="2">
    <location>
        <begin position="31"/>
        <end position="172"/>
    </location>
</feature>
<organism evidence="3 4">
    <name type="scientific">Pollutimonas harenae</name>
    <dbReference type="NCBI Taxonomy" id="657015"/>
    <lineage>
        <taxon>Bacteria</taxon>
        <taxon>Pseudomonadati</taxon>
        <taxon>Pseudomonadota</taxon>
        <taxon>Betaproteobacteria</taxon>
        <taxon>Burkholderiales</taxon>
        <taxon>Alcaligenaceae</taxon>
        <taxon>Pollutimonas</taxon>
    </lineage>
</organism>
<evidence type="ECO:0000256" key="1">
    <source>
        <dbReference type="SAM" id="MobiDB-lite"/>
    </source>
</evidence>
<feature type="region of interest" description="Disordered" evidence="1">
    <location>
        <begin position="132"/>
        <end position="172"/>
    </location>
</feature>